<dbReference type="PRINTS" id="PR01043">
    <property type="entry name" value="TRNASYNTHGLY"/>
</dbReference>
<keyword evidence="11" id="KW-0067">ATP-binding</keyword>
<dbReference type="InterPro" id="IPR036621">
    <property type="entry name" value="Anticodon-bd_dom_sf"/>
</dbReference>
<keyword evidence="13" id="KW-0030">Aminoacyl-tRNA synthetase</keyword>
<dbReference type="PROSITE" id="PS50862">
    <property type="entry name" value="AA_TRNA_LIGASE_II"/>
    <property type="match status" value="1"/>
</dbReference>
<dbReference type="InterPro" id="IPR002315">
    <property type="entry name" value="tRNA-synt_gly"/>
</dbReference>
<dbReference type="GO" id="GO:0005739">
    <property type="term" value="C:mitochondrion"/>
    <property type="evidence" value="ECO:0007669"/>
    <property type="project" value="TreeGrafter"/>
</dbReference>
<comment type="catalytic activity">
    <reaction evidence="17">
        <text>tRNA(Gly) + glycine + ATP = glycyl-tRNA(Gly) + AMP + diphosphate</text>
        <dbReference type="Rhea" id="RHEA:16013"/>
        <dbReference type="Rhea" id="RHEA-COMP:9664"/>
        <dbReference type="Rhea" id="RHEA-COMP:9683"/>
        <dbReference type="ChEBI" id="CHEBI:30616"/>
        <dbReference type="ChEBI" id="CHEBI:33019"/>
        <dbReference type="ChEBI" id="CHEBI:57305"/>
        <dbReference type="ChEBI" id="CHEBI:78442"/>
        <dbReference type="ChEBI" id="CHEBI:78522"/>
        <dbReference type="ChEBI" id="CHEBI:456215"/>
        <dbReference type="EC" id="6.1.1.14"/>
    </reaction>
    <physiologicalReaction direction="left-to-right" evidence="17">
        <dbReference type="Rhea" id="RHEA:16014"/>
    </physiologicalReaction>
</comment>
<feature type="domain" description="WHEP-TRS" evidence="20">
    <location>
        <begin position="3"/>
        <end position="59"/>
    </location>
</feature>
<dbReference type="FunFam" id="3.30.720.200:FF:000001">
    <property type="entry name" value="Glycine--tRNA ligase 2"/>
    <property type="match status" value="1"/>
</dbReference>
<comment type="subunit">
    <text evidence="4">Homodimer.</text>
</comment>
<dbReference type="GO" id="GO:0016740">
    <property type="term" value="F:transferase activity"/>
    <property type="evidence" value="ECO:0007669"/>
    <property type="project" value="UniProtKB-KW"/>
</dbReference>
<gene>
    <name evidence="21" type="ORF">OT_ostta07g02780</name>
</gene>
<dbReference type="EMBL" id="CAID01000007">
    <property type="protein sequence ID" value="CEF98749.1"/>
    <property type="molecule type" value="Genomic_DNA"/>
</dbReference>
<feature type="coiled-coil region" evidence="18">
    <location>
        <begin position="4"/>
        <end position="55"/>
    </location>
</feature>
<evidence type="ECO:0000256" key="15">
    <source>
        <dbReference type="ARBA" id="ARBA00030057"/>
    </source>
</evidence>
<dbReference type="FunFam" id="3.40.50.800:FF:000004">
    <property type="entry name" value="Glycine--tRNA ligase 2"/>
    <property type="match status" value="1"/>
</dbReference>
<proteinExistence type="inferred from homology"/>
<evidence type="ECO:0000256" key="12">
    <source>
        <dbReference type="ARBA" id="ARBA00022917"/>
    </source>
</evidence>
<comment type="similarity">
    <text evidence="3">Belongs to the class-II aminoacyl-tRNA synthetase family.</text>
</comment>
<evidence type="ECO:0000256" key="18">
    <source>
        <dbReference type="SAM" id="Coils"/>
    </source>
</evidence>
<evidence type="ECO:0000256" key="1">
    <source>
        <dbReference type="ARBA" id="ARBA00004489"/>
    </source>
</evidence>
<dbReference type="FunFam" id="3.30.930.10:FF:000158">
    <property type="entry name" value="Glycyl-tRNA synthetase"/>
    <property type="match status" value="1"/>
</dbReference>
<dbReference type="Gene3D" id="3.30.930.10">
    <property type="entry name" value="Bira Bifunctional Protein, Domain 2"/>
    <property type="match status" value="1"/>
</dbReference>
<sequence>METLEAMQEEVNAAGANVRALKAEGASPEAIAAAIDALKKTKLTLESELATLKEAGNAEAKAKEEFRSKLSGVLEGRLFYIPSFKIYGGVAGLYDYGPPGCAVKANVQAFWRQHFVLEESMLEVECPAVTPEPVLRASGHVEKFTDLMVNDVQTKECYRADHLLEEKIEELLRDPMLKADRRRELEDLQARIDELKVEEMSVALKDTNTKAPVTNNDLSEPYPFNLMFPTQIGPSGAVKGFLRPETAQGIFVNFRDLLYFNGGKLPFAAAQIGQSFRNEIAPRAGLLRVREFTQAEIEHFVHPDHKEHPRFAEVANIQLNLFSQEAQLAAVKKPFLMTVGDAVSKGIIANETLGYFIARCHLFLMAIGIDSARLRFRQHLKHEMAHYAADCWDAEIQCSYGWIECVGLADRSAFDLNAHSEKSKVDLVAYERFDTPIQEEVLVMTPNKQILGKAFKKDAKPITEALQALGEAEAFALQEACAANSSAALKTDAGEFQVSADMFKVEKVTKTLNGRNYTPSVIEPSFGIGRIMYCMFEHAFYIRPDDEQKTVLKLTPVVAPIKTTIFPLVNDDKLNDIANQMNKTLTSNGISAKLDTTAVSIGKRYARTDELGVPFAVTVDHRSTTDGTVTVRERDSCDQVRVPMTEVAELLGRLCKMTATWAEATASYEKQATADD</sequence>
<evidence type="ECO:0000256" key="2">
    <source>
        <dbReference type="ARBA" id="ARBA00004496"/>
    </source>
</evidence>
<evidence type="ECO:0000259" key="20">
    <source>
        <dbReference type="PROSITE" id="PS51185"/>
    </source>
</evidence>
<dbReference type="Gene3D" id="3.40.50.800">
    <property type="entry name" value="Anticodon-binding domain"/>
    <property type="match status" value="1"/>
</dbReference>
<keyword evidence="22" id="KW-1185">Reference proteome</keyword>
<dbReference type="GO" id="GO:0070150">
    <property type="term" value="P:mitochondrial glycyl-tRNA aminoacylation"/>
    <property type="evidence" value="ECO:0007669"/>
    <property type="project" value="TreeGrafter"/>
</dbReference>
<evidence type="ECO:0000256" key="7">
    <source>
        <dbReference type="ARBA" id="ARBA00022490"/>
    </source>
</evidence>
<dbReference type="NCBIfam" id="TIGR00389">
    <property type="entry name" value="glyS_dimeric"/>
    <property type="match status" value="1"/>
</dbReference>
<evidence type="ECO:0000259" key="19">
    <source>
        <dbReference type="PROSITE" id="PS50862"/>
    </source>
</evidence>
<dbReference type="AlphaFoldDB" id="A0A090M9C2"/>
<dbReference type="GeneID" id="9836463"/>
<evidence type="ECO:0000256" key="10">
    <source>
        <dbReference type="ARBA" id="ARBA00022741"/>
    </source>
</evidence>
<evidence type="ECO:0000256" key="9">
    <source>
        <dbReference type="ARBA" id="ARBA00022679"/>
    </source>
</evidence>
<evidence type="ECO:0000313" key="21">
    <source>
        <dbReference type="EMBL" id="CEF98749.1"/>
    </source>
</evidence>
<comment type="catalytic activity">
    <reaction evidence="16">
        <text>2 ATP + H(+) = P(1),P(4)-bis(5'-adenosyl) tetraphosphate + diphosphate</text>
        <dbReference type="Rhea" id="RHEA:34935"/>
        <dbReference type="ChEBI" id="CHEBI:15378"/>
        <dbReference type="ChEBI" id="CHEBI:30616"/>
        <dbReference type="ChEBI" id="CHEBI:33019"/>
        <dbReference type="ChEBI" id="CHEBI:58141"/>
    </reaction>
    <physiologicalReaction direction="left-to-right" evidence="16">
        <dbReference type="Rhea" id="RHEA:34936"/>
    </physiologicalReaction>
</comment>
<dbReference type="SUPFAM" id="SSF55681">
    <property type="entry name" value="Class II aaRS and biotin synthetases"/>
    <property type="match status" value="1"/>
</dbReference>
<dbReference type="FunCoup" id="A0A090M9C2">
    <property type="interactions" value="1864"/>
</dbReference>
<evidence type="ECO:0000256" key="11">
    <source>
        <dbReference type="ARBA" id="ARBA00022840"/>
    </source>
</evidence>
<dbReference type="InterPro" id="IPR002314">
    <property type="entry name" value="aa-tRNA-synt_IIb"/>
</dbReference>
<evidence type="ECO:0000313" key="22">
    <source>
        <dbReference type="Proteomes" id="UP000009170"/>
    </source>
</evidence>
<dbReference type="GO" id="GO:0005524">
    <property type="term" value="F:ATP binding"/>
    <property type="evidence" value="ECO:0007669"/>
    <property type="project" value="UniProtKB-KW"/>
</dbReference>
<dbReference type="InterPro" id="IPR006195">
    <property type="entry name" value="aa-tRNA-synth_II"/>
</dbReference>
<evidence type="ECO:0000256" key="13">
    <source>
        <dbReference type="ARBA" id="ARBA00023146"/>
    </source>
</evidence>
<reference evidence="22" key="1">
    <citation type="journal article" date="2006" name="Proc. Natl. Acad. Sci. U.S.A.">
        <title>Genome analysis of the smallest free-living eukaryote Ostreococcus tauri unveils many unique features.</title>
        <authorList>
            <person name="Derelle E."/>
            <person name="Ferraz C."/>
            <person name="Rombauts S."/>
            <person name="Rouze P."/>
            <person name="Worden A.Z."/>
            <person name="Robbens S."/>
            <person name="Partensky F."/>
            <person name="Degroeve S."/>
            <person name="Echeynie S."/>
            <person name="Cooke R."/>
            <person name="Saeys Y."/>
            <person name="Wuyts J."/>
            <person name="Jabbari K."/>
            <person name="Bowler C."/>
            <person name="Panaud O."/>
            <person name="Piegu B."/>
            <person name="Ball S.G."/>
            <person name="Ral J.-P."/>
            <person name="Bouget F.-Y."/>
            <person name="Piganeau G."/>
            <person name="De Baets B."/>
            <person name="Picard A."/>
            <person name="Delseny M."/>
            <person name="Demaille J."/>
            <person name="Van de Peer Y."/>
            <person name="Moreau H."/>
        </authorList>
    </citation>
    <scope>NUCLEOTIDE SEQUENCE [LARGE SCALE GENOMIC DNA]</scope>
    <source>
        <strain evidence="22">OTTH 0595 / CCAP 157/2 / RCC745</strain>
    </source>
</reference>
<accession>A0A090M9C2</accession>
<keyword evidence="14" id="KW-0966">Cell projection</keyword>
<evidence type="ECO:0000256" key="3">
    <source>
        <dbReference type="ARBA" id="ARBA00008226"/>
    </source>
</evidence>
<evidence type="ECO:0000256" key="8">
    <source>
        <dbReference type="ARBA" id="ARBA00022598"/>
    </source>
</evidence>
<dbReference type="SUPFAM" id="SSF52954">
    <property type="entry name" value="Class II aaRS ABD-related"/>
    <property type="match status" value="1"/>
</dbReference>
<dbReference type="KEGG" id="ota:OT_ostta07g02780"/>
<keyword evidence="10" id="KW-0547">Nucleotide-binding</keyword>
<dbReference type="CDD" id="cd00858">
    <property type="entry name" value="GlyRS_anticodon"/>
    <property type="match status" value="1"/>
</dbReference>
<keyword evidence="12" id="KW-0648">Protein biosynthesis</keyword>
<dbReference type="InterPro" id="IPR045864">
    <property type="entry name" value="aa-tRNA-synth_II/BPL/LPL"/>
</dbReference>
<feature type="coiled-coil region" evidence="18">
    <location>
        <begin position="178"/>
        <end position="205"/>
    </location>
</feature>
<keyword evidence="18" id="KW-0175">Coiled coil</keyword>
<dbReference type="Pfam" id="PF00587">
    <property type="entry name" value="tRNA-synt_2b"/>
    <property type="match status" value="1"/>
</dbReference>
<dbReference type="PANTHER" id="PTHR10745">
    <property type="entry name" value="GLYCYL-TRNA SYNTHETASE/DNA POLYMERASE SUBUNIT GAMMA-2"/>
    <property type="match status" value="1"/>
</dbReference>
<evidence type="ECO:0000256" key="16">
    <source>
        <dbReference type="ARBA" id="ARBA00048436"/>
    </source>
</evidence>
<dbReference type="InterPro" id="IPR033731">
    <property type="entry name" value="GlyRS-like_core"/>
</dbReference>
<keyword evidence="7" id="KW-0963">Cytoplasm</keyword>
<dbReference type="FunFam" id="3.30.930.10:FF:000010">
    <property type="entry name" value="Glycyl-tRNA synthetase 1"/>
    <property type="match status" value="1"/>
</dbReference>
<dbReference type="PANTHER" id="PTHR10745:SF0">
    <property type="entry name" value="GLYCINE--TRNA LIGASE"/>
    <property type="match status" value="1"/>
</dbReference>
<dbReference type="NCBIfam" id="NF003211">
    <property type="entry name" value="PRK04173.1"/>
    <property type="match status" value="1"/>
</dbReference>
<name>A0A090M9C2_OSTTA</name>
<dbReference type="Gene3D" id="1.10.287.10">
    <property type="entry name" value="S15/NS1, RNA-binding"/>
    <property type="match status" value="1"/>
</dbReference>
<evidence type="ECO:0000256" key="14">
    <source>
        <dbReference type="ARBA" id="ARBA00023273"/>
    </source>
</evidence>
<evidence type="ECO:0000256" key="6">
    <source>
        <dbReference type="ARBA" id="ARBA00019404"/>
    </source>
</evidence>
<protein>
    <recommendedName>
        <fullName evidence="6">Glycine--tRNA ligase</fullName>
        <ecNumber evidence="5">6.1.1.14</ecNumber>
    </recommendedName>
    <alternativeName>
        <fullName evidence="15">Diadenosine tetraphosphate synthetase</fullName>
    </alternativeName>
</protein>
<dbReference type="RefSeq" id="XP_022839445.1">
    <property type="nucleotide sequence ID" value="XM_022983817.1"/>
</dbReference>
<evidence type="ECO:0000256" key="5">
    <source>
        <dbReference type="ARBA" id="ARBA00012829"/>
    </source>
</evidence>
<comment type="caution">
    <text evidence="21">The sequence shown here is derived from an EMBL/GenBank/DDBJ whole genome shotgun (WGS) entry which is preliminary data.</text>
</comment>
<dbReference type="InterPro" id="IPR004154">
    <property type="entry name" value="Anticodon-bd"/>
</dbReference>
<reference evidence="21 22" key="2">
    <citation type="journal article" date="2014" name="BMC Genomics">
        <title>An improved genome of the model marine alga Ostreococcus tauri unfolds by assessing Illumina de novo assemblies.</title>
        <authorList>
            <person name="Blanc-Mathieu R."/>
            <person name="Verhelst B."/>
            <person name="Derelle E."/>
            <person name="Rombauts S."/>
            <person name="Bouget F.Y."/>
            <person name="Carre I."/>
            <person name="Chateau A."/>
            <person name="Eyre-Walker A."/>
            <person name="Grimsley N."/>
            <person name="Moreau H."/>
            <person name="Piegu B."/>
            <person name="Rivals E."/>
            <person name="Schackwitz W."/>
            <person name="Van de Peer Y."/>
            <person name="Piganeau G."/>
        </authorList>
    </citation>
    <scope>NUCLEOTIDE SEQUENCE [LARGE SCALE GENOMIC DNA]</scope>
    <source>
        <strain evidence="22">OTTH 0595 / CCAP 157/2 / RCC745</strain>
    </source>
</reference>
<dbReference type="FunFam" id="3.30.40.230:FF:000001">
    <property type="entry name" value="Glycine--tRNA ligase"/>
    <property type="match status" value="1"/>
</dbReference>
<dbReference type="Proteomes" id="UP000009170">
    <property type="component" value="Unassembled WGS sequence"/>
</dbReference>
<dbReference type="GO" id="GO:0004820">
    <property type="term" value="F:glycine-tRNA ligase activity"/>
    <property type="evidence" value="ECO:0007669"/>
    <property type="project" value="UniProtKB-EC"/>
</dbReference>
<dbReference type="Gene3D" id="3.30.720.200">
    <property type="match status" value="1"/>
</dbReference>
<dbReference type="EC" id="6.1.1.14" evidence="5"/>
<dbReference type="Pfam" id="PF03129">
    <property type="entry name" value="HGTP_anticodon"/>
    <property type="match status" value="1"/>
</dbReference>
<keyword evidence="8" id="KW-0436">Ligase</keyword>
<organism evidence="21 22">
    <name type="scientific">Ostreococcus tauri</name>
    <name type="common">Marine green alga</name>
    <dbReference type="NCBI Taxonomy" id="70448"/>
    <lineage>
        <taxon>Eukaryota</taxon>
        <taxon>Viridiplantae</taxon>
        <taxon>Chlorophyta</taxon>
        <taxon>Mamiellophyceae</taxon>
        <taxon>Mamiellales</taxon>
        <taxon>Bathycoccaceae</taxon>
        <taxon>Ostreococcus</taxon>
    </lineage>
</organism>
<dbReference type="CDD" id="cd00774">
    <property type="entry name" value="GlyRS-like_core"/>
    <property type="match status" value="1"/>
</dbReference>
<evidence type="ECO:0000256" key="4">
    <source>
        <dbReference type="ARBA" id="ARBA00011738"/>
    </source>
</evidence>
<dbReference type="Gene3D" id="3.30.40.230">
    <property type="match status" value="1"/>
</dbReference>
<feature type="domain" description="Aminoacyl-transfer RNA synthetases class-II family profile" evidence="19">
    <location>
        <begin position="92"/>
        <end position="544"/>
    </location>
</feature>
<dbReference type="InterPro" id="IPR000738">
    <property type="entry name" value="WHEP-TRS_dom"/>
</dbReference>
<dbReference type="InParanoid" id="A0A090M9C2"/>
<dbReference type="PROSITE" id="PS51185">
    <property type="entry name" value="WHEP_TRS_2"/>
    <property type="match status" value="1"/>
</dbReference>
<keyword evidence="9" id="KW-0808">Transferase</keyword>
<evidence type="ECO:0000256" key="17">
    <source>
        <dbReference type="ARBA" id="ARBA00049523"/>
    </source>
</evidence>
<dbReference type="InterPro" id="IPR027031">
    <property type="entry name" value="Gly-tRNA_synthase/POLG2"/>
</dbReference>
<dbReference type="OrthoDB" id="57698at2759"/>
<dbReference type="STRING" id="70448.A0A090M9C2"/>
<comment type="subcellular location">
    <subcellularLocation>
        <location evidence="1">Cell projection</location>
        <location evidence="1">Axon</location>
    </subcellularLocation>
    <subcellularLocation>
        <location evidence="2">Cytoplasm</location>
    </subcellularLocation>
</comment>